<sequence>MWFPDRSAICFAIGLGYFRKISPFALLLDISSILTKDA</sequence>
<evidence type="ECO:0000313" key="2">
    <source>
        <dbReference type="Proteomes" id="UP000381378"/>
    </source>
</evidence>
<organism evidence="1 2">
    <name type="scientific">Pseudomonas fluorescens</name>
    <dbReference type="NCBI Taxonomy" id="294"/>
    <lineage>
        <taxon>Bacteria</taxon>
        <taxon>Pseudomonadati</taxon>
        <taxon>Pseudomonadota</taxon>
        <taxon>Gammaproteobacteria</taxon>
        <taxon>Pseudomonadales</taxon>
        <taxon>Pseudomonadaceae</taxon>
        <taxon>Pseudomonas</taxon>
    </lineage>
</organism>
<dbReference type="EMBL" id="CABVJF010000011">
    <property type="protein sequence ID" value="VVQ06216.1"/>
    <property type="molecule type" value="Genomic_DNA"/>
</dbReference>
<name>A0A5E7U7Z7_PSEFL</name>
<protein>
    <submittedName>
        <fullName evidence="1">Uncharacterized protein</fullName>
    </submittedName>
</protein>
<gene>
    <name evidence="1" type="ORF">PS928_03089</name>
</gene>
<accession>A0A5E7U7Z7</accession>
<evidence type="ECO:0000313" key="1">
    <source>
        <dbReference type="EMBL" id="VVQ06216.1"/>
    </source>
</evidence>
<reference evidence="1 2" key="1">
    <citation type="submission" date="2019-09" db="EMBL/GenBank/DDBJ databases">
        <authorList>
            <person name="Chandra G."/>
            <person name="Truman W A."/>
        </authorList>
    </citation>
    <scope>NUCLEOTIDE SEQUENCE [LARGE SCALE GENOMIC DNA]</scope>
    <source>
        <strain evidence="1">PS928</strain>
    </source>
</reference>
<proteinExistence type="predicted"/>
<dbReference type="Proteomes" id="UP000381378">
    <property type="component" value="Unassembled WGS sequence"/>
</dbReference>
<dbReference type="AlphaFoldDB" id="A0A5E7U7Z7"/>